<evidence type="ECO:0000256" key="5">
    <source>
        <dbReference type="ARBA" id="ARBA00022989"/>
    </source>
</evidence>
<evidence type="ECO:0000256" key="1">
    <source>
        <dbReference type="ARBA" id="ARBA00004141"/>
    </source>
</evidence>
<dbReference type="Pfam" id="PF02397">
    <property type="entry name" value="Bac_transf"/>
    <property type="match status" value="1"/>
</dbReference>
<evidence type="ECO:0000313" key="9">
    <source>
        <dbReference type="EMBL" id="BBD09261.1"/>
    </source>
</evidence>
<keyword evidence="4 7" id="KW-0812">Transmembrane</keyword>
<dbReference type="InterPro" id="IPR017475">
    <property type="entry name" value="EPS_sugar_tfrase"/>
</dbReference>
<gene>
    <name evidence="9" type="ORF">DFE_2535</name>
</gene>
<accession>A0A2Z6B181</accession>
<dbReference type="Proteomes" id="UP000269883">
    <property type="component" value="Chromosome"/>
</dbReference>
<reference evidence="9 10" key="1">
    <citation type="journal article" date="2018" name="Sci. Adv.">
        <title>Multi-heme cytochromes provide a pathway for survival in energy-limited environments.</title>
        <authorList>
            <person name="Deng X."/>
            <person name="Dohmae N."/>
            <person name="Nealson K.H."/>
            <person name="Hashimoto K."/>
            <person name="Okamoto A."/>
        </authorList>
    </citation>
    <scope>NUCLEOTIDE SEQUENCE [LARGE SCALE GENOMIC DNA]</scope>
    <source>
        <strain evidence="9 10">IS5</strain>
    </source>
</reference>
<protein>
    <submittedName>
        <fullName evidence="9">Sugar transferases involved in lipopolysaccharide synthesis</fullName>
    </submittedName>
</protein>
<dbReference type="GO" id="GO:0016020">
    <property type="term" value="C:membrane"/>
    <property type="evidence" value="ECO:0007669"/>
    <property type="project" value="UniProtKB-SubCell"/>
</dbReference>
<evidence type="ECO:0000256" key="6">
    <source>
        <dbReference type="ARBA" id="ARBA00023136"/>
    </source>
</evidence>
<comment type="subcellular location">
    <subcellularLocation>
        <location evidence="1">Membrane</location>
        <topology evidence="1">Multi-pass membrane protein</topology>
    </subcellularLocation>
</comment>
<keyword evidence="3 9" id="KW-0808">Transferase</keyword>
<evidence type="ECO:0000313" key="10">
    <source>
        <dbReference type="Proteomes" id="UP000269883"/>
    </source>
</evidence>
<feature type="transmembrane region" description="Helical" evidence="7">
    <location>
        <begin position="282"/>
        <end position="305"/>
    </location>
</feature>
<dbReference type="NCBIfam" id="TIGR03025">
    <property type="entry name" value="EPS_sugtrans"/>
    <property type="match status" value="1"/>
</dbReference>
<dbReference type="AlphaFoldDB" id="A0A2Z6B181"/>
<keyword evidence="10" id="KW-1185">Reference proteome</keyword>
<evidence type="ECO:0000256" key="2">
    <source>
        <dbReference type="ARBA" id="ARBA00006464"/>
    </source>
</evidence>
<dbReference type="KEGG" id="dfl:DFE_2535"/>
<dbReference type="PANTHER" id="PTHR30576:SF10">
    <property type="entry name" value="SLL5057 PROTEIN"/>
    <property type="match status" value="1"/>
</dbReference>
<feature type="domain" description="Bacterial sugar transferase" evidence="8">
    <location>
        <begin position="277"/>
        <end position="465"/>
    </location>
</feature>
<evidence type="ECO:0000259" key="8">
    <source>
        <dbReference type="Pfam" id="PF02397"/>
    </source>
</evidence>
<dbReference type="GO" id="GO:0016780">
    <property type="term" value="F:phosphotransferase activity, for other substituted phosphate groups"/>
    <property type="evidence" value="ECO:0007669"/>
    <property type="project" value="TreeGrafter"/>
</dbReference>
<feature type="transmembrane region" description="Helical" evidence="7">
    <location>
        <begin position="47"/>
        <end position="63"/>
    </location>
</feature>
<dbReference type="EMBL" id="AP017378">
    <property type="protein sequence ID" value="BBD09261.1"/>
    <property type="molecule type" value="Genomic_DNA"/>
</dbReference>
<comment type="similarity">
    <text evidence="2">Belongs to the bacterial sugar transferase family.</text>
</comment>
<name>A0A2Z6B181_9BACT</name>
<evidence type="ECO:0000256" key="7">
    <source>
        <dbReference type="SAM" id="Phobius"/>
    </source>
</evidence>
<sequence>MYRKEMQILVGAMMGVEALLAPLACYTTWVILHVLDLMGSSLGSTRVAGLMLLMVFINNQLLLKVGLYSSRWPGSLWAMVEKITMALGLGMVVTLGGLFVLGWGDMPRLFVVGTYLLAFAFIVAFRVTLDVYLGRRKRLDRHCRRVLVVGAGRKADLVCKELSAQRSMGHRIIGFLTTEKDCIHCIYGYPYLGDLRDMEEMLTRESVDEVLFVPSRDDSTDIEPYLEMCETMGKDYMIVPYMYEPAAKKPLRGENIQSIPVLVKHMAIPNPSGAMYKRIMDYLVGIPGLLVFILMYPFVALAIRWDSPGPTLFRQERVGRNGRIFGIYKFRTMVQDSEGIKGQLAEGNTMSGPIFKLDDDPRITRVGRFLRRTSLDEFPQFMNVIKGDMSVVGPRPPTPDEVDQYRLDHYRRLSFRPGITGLWQVSGRSEIKDFERIVELDLEYIDKWRFMRDVRILLETVFVVLRGNGAQ</sequence>
<dbReference type="InterPro" id="IPR003362">
    <property type="entry name" value="Bact_transf"/>
</dbReference>
<feature type="transmembrane region" description="Helical" evidence="7">
    <location>
        <begin position="12"/>
        <end position="35"/>
    </location>
</feature>
<dbReference type="PANTHER" id="PTHR30576">
    <property type="entry name" value="COLANIC BIOSYNTHESIS UDP-GLUCOSE LIPID CARRIER TRANSFERASE"/>
    <property type="match status" value="1"/>
</dbReference>
<dbReference type="Gene3D" id="3.40.50.720">
    <property type="entry name" value="NAD(P)-binding Rossmann-like Domain"/>
    <property type="match status" value="1"/>
</dbReference>
<organism evidence="9 10">
    <name type="scientific">Desulfovibrio ferrophilus</name>
    <dbReference type="NCBI Taxonomy" id="241368"/>
    <lineage>
        <taxon>Bacteria</taxon>
        <taxon>Pseudomonadati</taxon>
        <taxon>Thermodesulfobacteriota</taxon>
        <taxon>Desulfovibrionia</taxon>
        <taxon>Desulfovibrionales</taxon>
        <taxon>Desulfovibrionaceae</taxon>
        <taxon>Desulfovibrio</taxon>
    </lineage>
</organism>
<feature type="transmembrane region" description="Helical" evidence="7">
    <location>
        <begin position="109"/>
        <end position="129"/>
    </location>
</feature>
<dbReference type="RefSeq" id="WP_172961741.1">
    <property type="nucleotide sequence ID" value="NZ_AP017378.1"/>
</dbReference>
<proteinExistence type="inferred from homology"/>
<keyword evidence="5 7" id="KW-1133">Transmembrane helix</keyword>
<evidence type="ECO:0000256" key="4">
    <source>
        <dbReference type="ARBA" id="ARBA00022692"/>
    </source>
</evidence>
<feature type="transmembrane region" description="Helical" evidence="7">
    <location>
        <begin position="83"/>
        <end position="103"/>
    </location>
</feature>
<evidence type="ECO:0000256" key="3">
    <source>
        <dbReference type="ARBA" id="ARBA00022679"/>
    </source>
</evidence>
<keyword evidence="6 7" id="KW-0472">Membrane</keyword>
<dbReference type="Pfam" id="PF13727">
    <property type="entry name" value="CoA_binding_3"/>
    <property type="match status" value="1"/>
</dbReference>